<dbReference type="Proteomes" id="UP001597101">
    <property type="component" value="Unassembled WGS sequence"/>
</dbReference>
<dbReference type="RefSeq" id="WP_377211209.1">
    <property type="nucleotide sequence ID" value="NZ_JBHTJV010000002.1"/>
</dbReference>
<name>A0ABW3FBV3_9HYPH</name>
<reference evidence="2" key="1">
    <citation type="journal article" date="2019" name="Int. J. Syst. Evol. Microbiol.">
        <title>The Global Catalogue of Microorganisms (GCM) 10K type strain sequencing project: providing services to taxonomists for standard genome sequencing and annotation.</title>
        <authorList>
            <consortium name="The Broad Institute Genomics Platform"/>
            <consortium name="The Broad Institute Genome Sequencing Center for Infectious Disease"/>
            <person name="Wu L."/>
            <person name="Ma J."/>
        </authorList>
    </citation>
    <scope>NUCLEOTIDE SEQUENCE [LARGE SCALE GENOMIC DNA]</scope>
    <source>
        <strain evidence="2">CCUG 60023</strain>
    </source>
</reference>
<sequence length="177" mass="19463">MADMLSSLSCCGMPARTYGAWGVSLSMRHMAQDKQAQLGQHRCPILVARQNQGAGGMVVKRKVAETVDKVADTLLGFTNAKSELWLARRNSFTKIRLSSRNDSCVPRLIGLDCSKIVCLAIKPSPPVVAFLGRHICSLATNARLRNPFPKPGFLCLKQKKRARSLGRALFCQFGRAF</sequence>
<protein>
    <submittedName>
        <fullName evidence="1">Uncharacterized protein</fullName>
    </submittedName>
</protein>
<evidence type="ECO:0000313" key="1">
    <source>
        <dbReference type="EMBL" id="MFD0915364.1"/>
    </source>
</evidence>
<proteinExistence type="predicted"/>
<organism evidence="1 2">
    <name type="scientific">Pseudahrensia aquimaris</name>
    <dbReference type="NCBI Taxonomy" id="744461"/>
    <lineage>
        <taxon>Bacteria</taxon>
        <taxon>Pseudomonadati</taxon>
        <taxon>Pseudomonadota</taxon>
        <taxon>Alphaproteobacteria</taxon>
        <taxon>Hyphomicrobiales</taxon>
        <taxon>Ahrensiaceae</taxon>
        <taxon>Pseudahrensia</taxon>
    </lineage>
</organism>
<evidence type="ECO:0000313" key="2">
    <source>
        <dbReference type="Proteomes" id="UP001597101"/>
    </source>
</evidence>
<comment type="caution">
    <text evidence="1">The sequence shown here is derived from an EMBL/GenBank/DDBJ whole genome shotgun (WGS) entry which is preliminary data.</text>
</comment>
<accession>A0ABW3FBV3</accession>
<gene>
    <name evidence="1" type="ORF">ACFQ14_02980</name>
</gene>
<keyword evidence="2" id="KW-1185">Reference proteome</keyword>
<dbReference type="EMBL" id="JBHTJV010000002">
    <property type="protein sequence ID" value="MFD0915364.1"/>
    <property type="molecule type" value="Genomic_DNA"/>
</dbReference>